<keyword evidence="1" id="KW-0472">Membrane</keyword>
<dbReference type="EMBL" id="JBHFAB010000009">
    <property type="protein sequence ID" value="MFC1417965.1"/>
    <property type="molecule type" value="Genomic_DNA"/>
</dbReference>
<keyword evidence="3" id="KW-1185">Reference proteome</keyword>
<evidence type="ECO:0000313" key="3">
    <source>
        <dbReference type="Proteomes" id="UP001592531"/>
    </source>
</evidence>
<reference evidence="2 3" key="1">
    <citation type="submission" date="2024-09" db="EMBL/GenBank/DDBJ databases">
        <authorList>
            <person name="Lee S.D."/>
        </authorList>
    </citation>
    <scope>NUCLEOTIDE SEQUENCE [LARGE SCALE GENOMIC DNA]</scope>
    <source>
        <strain evidence="2 3">N8-3</strain>
    </source>
</reference>
<evidence type="ECO:0000256" key="1">
    <source>
        <dbReference type="SAM" id="Phobius"/>
    </source>
</evidence>
<accession>A0ABV6VW86</accession>
<feature type="transmembrane region" description="Helical" evidence="1">
    <location>
        <begin position="106"/>
        <end position="128"/>
    </location>
</feature>
<keyword evidence="1" id="KW-1133">Transmembrane helix</keyword>
<proteinExistence type="predicted"/>
<feature type="transmembrane region" description="Helical" evidence="1">
    <location>
        <begin position="40"/>
        <end position="60"/>
    </location>
</feature>
<dbReference type="Proteomes" id="UP001592531">
    <property type="component" value="Unassembled WGS sequence"/>
</dbReference>
<feature type="transmembrane region" description="Helical" evidence="1">
    <location>
        <begin position="67"/>
        <end position="86"/>
    </location>
</feature>
<protein>
    <recommendedName>
        <fullName evidence="4">Integral membrane protein</fullName>
    </recommendedName>
</protein>
<evidence type="ECO:0008006" key="4">
    <source>
        <dbReference type="Google" id="ProtNLM"/>
    </source>
</evidence>
<name>A0ABV6VW86_9ACTN</name>
<dbReference type="RefSeq" id="WP_380536587.1">
    <property type="nucleotide sequence ID" value="NZ_JBHFAB010000009.1"/>
</dbReference>
<comment type="caution">
    <text evidence="2">The sequence shown here is derived from an EMBL/GenBank/DDBJ whole genome shotgun (WGS) entry which is preliminary data.</text>
</comment>
<organism evidence="2 3">
    <name type="scientific">Streptacidiphilus cavernicola</name>
    <dbReference type="NCBI Taxonomy" id="3342716"/>
    <lineage>
        <taxon>Bacteria</taxon>
        <taxon>Bacillati</taxon>
        <taxon>Actinomycetota</taxon>
        <taxon>Actinomycetes</taxon>
        <taxon>Kitasatosporales</taxon>
        <taxon>Streptomycetaceae</taxon>
        <taxon>Streptacidiphilus</taxon>
    </lineage>
</organism>
<keyword evidence="1" id="KW-0812">Transmembrane</keyword>
<evidence type="ECO:0000313" key="2">
    <source>
        <dbReference type="EMBL" id="MFC1417965.1"/>
    </source>
</evidence>
<gene>
    <name evidence="2" type="ORF">ACEZDE_15135</name>
</gene>
<sequence length="145" mass="15266">MAVLRMVLRIAAAAGLAVDAAVHAELAGQYDAVTATISQGTLFRIEAGAAALAVLLVLLWRKLPGDLFGWLTALAGLAAILLYRYVDVGAFGPFPDMYEPIWSTDKVWALAGQALAVLTLTPCLLTGLSRLSRSRRSAGRSAGPE</sequence>